<dbReference type="SMART" id="SM00382">
    <property type="entry name" value="AAA"/>
    <property type="match status" value="1"/>
</dbReference>
<dbReference type="GO" id="GO:0016887">
    <property type="term" value="F:ATP hydrolysis activity"/>
    <property type="evidence" value="ECO:0007669"/>
    <property type="project" value="InterPro"/>
</dbReference>
<organism evidence="4 5">
    <name type="scientific">Ruminococcus albus</name>
    <dbReference type="NCBI Taxonomy" id="1264"/>
    <lineage>
        <taxon>Bacteria</taxon>
        <taxon>Bacillati</taxon>
        <taxon>Bacillota</taxon>
        <taxon>Clostridia</taxon>
        <taxon>Eubacteriales</taxon>
        <taxon>Oscillospiraceae</taxon>
        <taxon>Ruminococcus</taxon>
    </lineage>
</organism>
<dbReference type="GO" id="GO:0005524">
    <property type="term" value="F:ATP binding"/>
    <property type="evidence" value="ECO:0007669"/>
    <property type="project" value="UniProtKB-KW"/>
</dbReference>
<dbReference type="PANTHER" id="PTHR43158:SF2">
    <property type="entry name" value="SKFA PEPTIDE EXPORT ATP-BINDING PROTEIN SKFE"/>
    <property type="match status" value="1"/>
</dbReference>
<reference evidence="4 5" key="1">
    <citation type="submission" date="2016-10" db="EMBL/GenBank/DDBJ databases">
        <authorList>
            <person name="de Groot N.N."/>
        </authorList>
    </citation>
    <scope>NUCLEOTIDE SEQUENCE [LARGE SCALE GENOMIC DNA]</scope>
    <source>
        <strain evidence="4 5">AR67</strain>
    </source>
</reference>
<protein>
    <submittedName>
        <fullName evidence="4">Iron complex transport system ATP-binding protein</fullName>
    </submittedName>
</protein>
<evidence type="ECO:0000313" key="5">
    <source>
        <dbReference type="Proteomes" id="UP000182192"/>
    </source>
</evidence>
<evidence type="ECO:0000313" key="4">
    <source>
        <dbReference type="EMBL" id="SFC66528.1"/>
    </source>
</evidence>
<evidence type="ECO:0000256" key="1">
    <source>
        <dbReference type="ARBA" id="ARBA00022741"/>
    </source>
</evidence>
<keyword evidence="1" id="KW-0547">Nucleotide-binding</keyword>
<dbReference type="RefSeq" id="WP_074961703.1">
    <property type="nucleotide sequence ID" value="NZ_FOKQ01000017.1"/>
</dbReference>
<dbReference type="Pfam" id="PF00005">
    <property type="entry name" value="ABC_tran"/>
    <property type="match status" value="1"/>
</dbReference>
<dbReference type="InterPro" id="IPR003439">
    <property type="entry name" value="ABC_transporter-like_ATP-bd"/>
</dbReference>
<evidence type="ECO:0000256" key="2">
    <source>
        <dbReference type="ARBA" id="ARBA00022840"/>
    </source>
</evidence>
<evidence type="ECO:0000259" key="3">
    <source>
        <dbReference type="PROSITE" id="PS50893"/>
    </source>
</evidence>
<sequence>MKRLLEFKNVTITINDEVLYNDLNLVINEGDRFIFLGPNGVGKSLLLKLISLGYSRNLQSEYKGLNVKGQILDKSGNDLLDPSVARKHISYSEQMDTPYNNTTILEEAETACAGSEIDLDEAKLDHLLDTFNLSKKKKKRIKDNVSGGEGKLIQLITRILKLQKADILILDEPLNHLSFENSRKFNDVIIEEIKENPNLAIIMVSHCRAANFTDKALVYDKSSKTLKIVKYSAYDCFSDDFCSSLCL</sequence>
<dbReference type="AlphaFoldDB" id="A0A1I1L6A4"/>
<accession>A0A1I1L6A4</accession>
<keyword evidence="2 4" id="KW-0067">ATP-binding</keyword>
<dbReference type="Gene3D" id="3.40.50.300">
    <property type="entry name" value="P-loop containing nucleotide triphosphate hydrolases"/>
    <property type="match status" value="1"/>
</dbReference>
<dbReference type="PROSITE" id="PS50893">
    <property type="entry name" value="ABC_TRANSPORTER_2"/>
    <property type="match status" value="1"/>
</dbReference>
<dbReference type="EMBL" id="FOKQ01000017">
    <property type="protein sequence ID" value="SFC66528.1"/>
    <property type="molecule type" value="Genomic_DNA"/>
</dbReference>
<gene>
    <name evidence="4" type="ORF">SAMN02910406_02145</name>
</gene>
<feature type="domain" description="ABC transporter" evidence="3">
    <location>
        <begin position="5"/>
        <end position="246"/>
    </location>
</feature>
<dbReference type="InterPro" id="IPR027417">
    <property type="entry name" value="P-loop_NTPase"/>
</dbReference>
<proteinExistence type="predicted"/>
<dbReference type="InterPro" id="IPR003593">
    <property type="entry name" value="AAA+_ATPase"/>
</dbReference>
<dbReference type="SUPFAM" id="SSF52540">
    <property type="entry name" value="P-loop containing nucleoside triphosphate hydrolases"/>
    <property type="match status" value="1"/>
</dbReference>
<dbReference type="PANTHER" id="PTHR43158">
    <property type="entry name" value="SKFA PEPTIDE EXPORT ATP-BINDING PROTEIN SKFE"/>
    <property type="match status" value="1"/>
</dbReference>
<name>A0A1I1L6A4_RUMAL</name>
<dbReference type="Proteomes" id="UP000182192">
    <property type="component" value="Unassembled WGS sequence"/>
</dbReference>
<dbReference type="OrthoDB" id="308933at2"/>